<dbReference type="AlphaFoldDB" id="A0A484AW99"/>
<proteinExistence type="predicted"/>
<keyword evidence="3" id="KW-1185">Reference proteome</keyword>
<protein>
    <submittedName>
        <fullName evidence="2">Uncharacterized protein</fullName>
    </submittedName>
</protein>
<organism evidence="2 3">
    <name type="scientific">Drosophila navojoa</name>
    <name type="common">Fruit fly</name>
    <dbReference type="NCBI Taxonomy" id="7232"/>
    <lineage>
        <taxon>Eukaryota</taxon>
        <taxon>Metazoa</taxon>
        <taxon>Ecdysozoa</taxon>
        <taxon>Arthropoda</taxon>
        <taxon>Hexapoda</taxon>
        <taxon>Insecta</taxon>
        <taxon>Pterygota</taxon>
        <taxon>Neoptera</taxon>
        <taxon>Endopterygota</taxon>
        <taxon>Diptera</taxon>
        <taxon>Brachycera</taxon>
        <taxon>Muscomorpha</taxon>
        <taxon>Ephydroidea</taxon>
        <taxon>Drosophilidae</taxon>
        <taxon>Drosophila</taxon>
    </lineage>
</organism>
<evidence type="ECO:0000313" key="3">
    <source>
        <dbReference type="Proteomes" id="UP000295192"/>
    </source>
</evidence>
<sequence length="93" mass="11069">MKNKKKKQQQQEQQQQQQQQQQEQEHYQALRLPELPELSAPISHLPFSISHPSILSHNARIAFYWLTQRAQDEARWQDECRRLALLQLLNVAA</sequence>
<dbReference type="EMBL" id="LSRL02000508">
    <property type="protein sequence ID" value="TDG40678.1"/>
    <property type="molecule type" value="Genomic_DNA"/>
</dbReference>
<name>A0A484AW99_DRONA</name>
<comment type="caution">
    <text evidence="2">The sequence shown here is derived from an EMBL/GenBank/DDBJ whole genome shotgun (WGS) entry which is preliminary data.</text>
</comment>
<reference evidence="2 3" key="1">
    <citation type="journal article" date="2019" name="J. Hered.">
        <title>An Improved Genome Assembly for Drosophila navojoa, the Basal Species in the mojavensis Cluster.</title>
        <authorList>
            <person name="Vanderlinde T."/>
            <person name="Dupim E.G."/>
            <person name="Nazario-Yepiz N.O."/>
            <person name="Carvalho A.B."/>
        </authorList>
    </citation>
    <scope>NUCLEOTIDE SEQUENCE [LARGE SCALE GENOMIC DNA]</scope>
    <source>
        <strain evidence="2">Navoj_Jal97</strain>
        <tissue evidence="2">Whole organism</tissue>
    </source>
</reference>
<evidence type="ECO:0000313" key="2">
    <source>
        <dbReference type="EMBL" id="TDG40678.1"/>
    </source>
</evidence>
<feature type="region of interest" description="Disordered" evidence="1">
    <location>
        <begin position="1"/>
        <end position="30"/>
    </location>
</feature>
<feature type="compositionally biased region" description="Low complexity" evidence="1">
    <location>
        <begin position="10"/>
        <end position="22"/>
    </location>
</feature>
<gene>
    <name evidence="2" type="ORF">AWZ03_012896</name>
</gene>
<dbReference type="Proteomes" id="UP000295192">
    <property type="component" value="Unassembled WGS sequence"/>
</dbReference>
<accession>A0A484AW99</accession>
<evidence type="ECO:0000256" key="1">
    <source>
        <dbReference type="SAM" id="MobiDB-lite"/>
    </source>
</evidence>